<dbReference type="AlphaFoldDB" id="A0A380FDZ4"/>
<name>A0A380FDZ4_STAGA</name>
<sequence length="36" mass="4298">MNESEIWEAEKEKERKELLQDVKKTSVVKELFTKSS</sequence>
<gene>
    <name evidence="1" type="ORF">NCTC12195_01076</name>
</gene>
<protein>
    <submittedName>
        <fullName evidence="1">Uncharacterized protein</fullName>
    </submittedName>
</protein>
<dbReference type="Proteomes" id="UP000255277">
    <property type="component" value="Unassembled WGS sequence"/>
</dbReference>
<proteinExistence type="predicted"/>
<evidence type="ECO:0000313" key="1">
    <source>
        <dbReference type="EMBL" id="SUM31641.1"/>
    </source>
</evidence>
<reference evidence="1 2" key="1">
    <citation type="submission" date="2018-06" db="EMBL/GenBank/DDBJ databases">
        <authorList>
            <consortium name="Pathogen Informatics"/>
            <person name="Doyle S."/>
        </authorList>
    </citation>
    <scope>NUCLEOTIDE SEQUENCE [LARGE SCALE GENOMIC DNA]</scope>
    <source>
        <strain evidence="1 2">NCTC12195</strain>
    </source>
</reference>
<evidence type="ECO:0000313" key="2">
    <source>
        <dbReference type="Proteomes" id="UP000255277"/>
    </source>
</evidence>
<dbReference type="EMBL" id="UHDK01000001">
    <property type="protein sequence ID" value="SUM31641.1"/>
    <property type="molecule type" value="Genomic_DNA"/>
</dbReference>
<accession>A0A380FDZ4</accession>
<organism evidence="1 2">
    <name type="scientific">Staphylococcus gallinarum</name>
    <dbReference type="NCBI Taxonomy" id="1293"/>
    <lineage>
        <taxon>Bacteria</taxon>
        <taxon>Bacillati</taxon>
        <taxon>Bacillota</taxon>
        <taxon>Bacilli</taxon>
        <taxon>Bacillales</taxon>
        <taxon>Staphylococcaceae</taxon>
        <taxon>Staphylococcus</taxon>
    </lineage>
</organism>